<dbReference type="InterPro" id="IPR011990">
    <property type="entry name" value="TPR-like_helical_dom_sf"/>
</dbReference>
<dbReference type="FunFam" id="1.25.40.10:FF:001814">
    <property type="entry name" value="Pentatricopeptide repeat-containing protein At1g77170, mitochondrial"/>
    <property type="match status" value="1"/>
</dbReference>
<dbReference type="InterPro" id="IPR046960">
    <property type="entry name" value="PPR_At4g14850-like_plant"/>
</dbReference>
<evidence type="ECO:0000256" key="3">
    <source>
        <dbReference type="PROSITE-ProRule" id="PRU00708"/>
    </source>
</evidence>
<evidence type="ECO:0000256" key="1">
    <source>
        <dbReference type="ARBA" id="ARBA00006643"/>
    </source>
</evidence>
<dbReference type="PANTHER" id="PTHR47926:SF491">
    <property type="entry name" value="(WILD MALAYSIAN BANANA) HYPOTHETICAL PROTEIN"/>
    <property type="match status" value="1"/>
</dbReference>
<dbReference type="AlphaFoldDB" id="A0A4Y7KB62"/>
<feature type="repeat" description="PPR" evidence="3">
    <location>
        <begin position="7"/>
        <end position="41"/>
    </location>
</feature>
<dbReference type="GO" id="GO:0009451">
    <property type="term" value="P:RNA modification"/>
    <property type="evidence" value="ECO:0007669"/>
    <property type="project" value="InterPro"/>
</dbReference>
<dbReference type="STRING" id="3469.A0A4Y7KB62"/>
<accession>A0A4Y7KB62</accession>
<dbReference type="EMBL" id="CM010721">
    <property type="protein sequence ID" value="RZC70614.1"/>
    <property type="molecule type" value="Genomic_DNA"/>
</dbReference>
<comment type="similarity">
    <text evidence="1">Belongs to the PPR family. PCMP-H subfamily.</text>
</comment>
<evidence type="ECO:0000256" key="2">
    <source>
        <dbReference type="ARBA" id="ARBA00022737"/>
    </source>
</evidence>
<evidence type="ECO:0000313" key="5">
    <source>
        <dbReference type="Proteomes" id="UP000316621"/>
    </source>
</evidence>
<dbReference type="Pfam" id="PF13041">
    <property type="entry name" value="PPR_2"/>
    <property type="match status" value="2"/>
</dbReference>
<dbReference type="FunFam" id="1.25.40.10:FF:000690">
    <property type="entry name" value="Pentatricopeptide repeat-containing protein"/>
    <property type="match status" value="1"/>
</dbReference>
<dbReference type="InterPro" id="IPR002885">
    <property type="entry name" value="PPR_rpt"/>
</dbReference>
<evidence type="ECO:0000313" key="4">
    <source>
        <dbReference type="EMBL" id="RZC70614.1"/>
    </source>
</evidence>
<evidence type="ECO:0008006" key="6">
    <source>
        <dbReference type="Google" id="ProtNLM"/>
    </source>
</evidence>
<dbReference type="Proteomes" id="UP000316621">
    <property type="component" value="Chromosome 7"/>
</dbReference>
<dbReference type="PANTHER" id="PTHR47926">
    <property type="entry name" value="PENTATRICOPEPTIDE REPEAT-CONTAINING PROTEIN"/>
    <property type="match status" value="1"/>
</dbReference>
<dbReference type="InterPro" id="IPR046848">
    <property type="entry name" value="E_motif"/>
</dbReference>
<dbReference type="Pfam" id="PF01535">
    <property type="entry name" value="PPR"/>
    <property type="match status" value="3"/>
</dbReference>
<organism evidence="4 5">
    <name type="scientific">Papaver somniferum</name>
    <name type="common">Opium poppy</name>
    <dbReference type="NCBI Taxonomy" id="3469"/>
    <lineage>
        <taxon>Eukaryota</taxon>
        <taxon>Viridiplantae</taxon>
        <taxon>Streptophyta</taxon>
        <taxon>Embryophyta</taxon>
        <taxon>Tracheophyta</taxon>
        <taxon>Spermatophyta</taxon>
        <taxon>Magnoliopsida</taxon>
        <taxon>Ranunculales</taxon>
        <taxon>Papaveraceae</taxon>
        <taxon>Papaveroideae</taxon>
        <taxon>Papaver</taxon>
    </lineage>
</organism>
<keyword evidence="2" id="KW-0677">Repeat</keyword>
<dbReference type="Gene3D" id="1.25.40.10">
    <property type="entry name" value="Tetratricopeptide repeat domain"/>
    <property type="match status" value="2"/>
</dbReference>
<dbReference type="Pfam" id="PF20431">
    <property type="entry name" value="E_motif"/>
    <property type="match status" value="1"/>
</dbReference>
<feature type="repeat" description="PPR" evidence="3">
    <location>
        <begin position="211"/>
        <end position="245"/>
    </location>
</feature>
<dbReference type="PROSITE" id="PS51375">
    <property type="entry name" value="PPR"/>
    <property type="match status" value="3"/>
</dbReference>
<dbReference type="NCBIfam" id="TIGR00756">
    <property type="entry name" value="PPR"/>
    <property type="match status" value="3"/>
</dbReference>
<feature type="repeat" description="PPR" evidence="3">
    <location>
        <begin position="108"/>
        <end position="142"/>
    </location>
</feature>
<reference evidence="4 5" key="1">
    <citation type="journal article" date="2018" name="Science">
        <title>The opium poppy genome and morphinan production.</title>
        <authorList>
            <person name="Guo L."/>
            <person name="Winzer T."/>
            <person name="Yang X."/>
            <person name="Li Y."/>
            <person name="Ning Z."/>
            <person name="He Z."/>
            <person name="Teodor R."/>
            <person name="Lu Y."/>
            <person name="Bowser T.A."/>
            <person name="Graham I.A."/>
            <person name="Ye K."/>
        </authorList>
    </citation>
    <scope>NUCLEOTIDE SEQUENCE [LARGE SCALE GENOMIC DNA]</scope>
    <source>
        <strain evidence="5">cv. HN1</strain>
        <tissue evidence="4">Leaves</tissue>
    </source>
</reference>
<dbReference type="Gramene" id="RZC70614">
    <property type="protein sequence ID" value="RZC70614"/>
    <property type="gene ID" value="C5167_033778"/>
</dbReference>
<gene>
    <name evidence="4" type="ORF">C5167_033778</name>
</gene>
<protein>
    <recommendedName>
        <fullName evidence="6">Pentacotripeptide-repeat region of PRORP domain-containing protein</fullName>
    </recommendedName>
</protein>
<keyword evidence="5" id="KW-1185">Reference proteome</keyword>
<dbReference type="GO" id="GO:0003729">
    <property type="term" value="F:mRNA binding"/>
    <property type="evidence" value="ECO:0007669"/>
    <property type="project" value="UniProtKB-ARBA"/>
</dbReference>
<sequence>MLELYPGAFQWNNIMRSYVRSEIPSAALQVYLMMLRSGIFPDHYTIPIVLKAACRLLDVVNWRQFHSVVIKNGLESNEFCESALISLYSKAGEFGIARKVFEQNVDRELGSWNAIIGALAQGGNAKEAINMFIKLLKEGFAPDDVTMVSVTSACGRLGNLELGLQLHKCVFQARTLEKSDILMSNSLVDMYGKCGRMDLAHKVFERVVCRNVSTWTSLITGYAMHGCVSEALDCFRDMRLDGVPPNSVTFIGVFSACVHGGLVSEGKNYFDMMKQTYGINPRIQHYGVMVDLLGRAGLIDEAKVMVEKMPMKANAVIWGALMGACEKYGNVEMGEYVAKKLEELEPWNDGAYVVLSNIYAGVGLWKEVARVREMMKKKRIEKIPGYSSV</sequence>
<proteinExistence type="inferred from homology"/>
<name>A0A4Y7KB62_PAPSO</name>
<dbReference type="OMA" id="NSVVWGC"/>